<protein>
    <recommendedName>
        <fullName evidence="2">FAS1 domain-containing protein</fullName>
    </recommendedName>
</protein>
<gene>
    <name evidence="3" type="ORF">INT43_000072</name>
</gene>
<dbReference type="InterPro" id="IPR036378">
    <property type="entry name" value="FAS1_dom_sf"/>
</dbReference>
<dbReference type="SUPFAM" id="SSF82153">
    <property type="entry name" value="FAS1 domain"/>
    <property type="match status" value="2"/>
</dbReference>
<proteinExistence type="predicted"/>
<dbReference type="InterPro" id="IPR000782">
    <property type="entry name" value="FAS1_domain"/>
</dbReference>
<dbReference type="PROSITE" id="PS50213">
    <property type="entry name" value="FAS1"/>
    <property type="match status" value="2"/>
</dbReference>
<evidence type="ECO:0000259" key="2">
    <source>
        <dbReference type="PROSITE" id="PS50213"/>
    </source>
</evidence>
<name>A0A8H7PF26_MORIS</name>
<feature type="chain" id="PRO_5034127991" description="FAS1 domain-containing protein" evidence="1">
    <location>
        <begin position="18"/>
        <end position="423"/>
    </location>
</feature>
<dbReference type="AlphaFoldDB" id="A0A8H7PF26"/>
<comment type="caution">
    <text evidence="3">The sequence shown here is derived from an EMBL/GenBank/DDBJ whole genome shotgun (WGS) entry which is preliminary data.</text>
</comment>
<dbReference type="Pfam" id="PF02469">
    <property type="entry name" value="Fasciclin"/>
    <property type="match status" value="4"/>
</dbReference>
<keyword evidence="4" id="KW-1185">Reference proteome</keyword>
<evidence type="ECO:0000256" key="1">
    <source>
        <dbReference type="SAM" id="SignalP"/>
    </source>
</evidence>
<evidence type="ECO:0000313" key="4">
    <source>
        <dbReference type="Proteomes" id="UP000654370"/>
    </source>
</evidence>
<organism evidence="3 4">
    <name type="scientific">Mortierella isabellina</name>
    <name type="common">Filamentous fungus</name>
    <name type="synonym">Umbelopsis isabellina</name>
    <dbReference type="NCBI Taxonomy" id="91625"/>
    <lineage>
        <taxon>Eukaryota</taxon>
        <taxon>Fungi</taxon>
        <taxon>Fungi incertae sedis</taxon>
        <taxon>Mucoromycota</taxon>
        <taxon>Mucoromycotina</taxon>
        <taxon>Umbelopsidomycetes</taxon>
        <taxon>Umbelopsidales</taxon>
        <taxon>Umbelopsidaceae</taxon>
        <taxon>Umbelopsis</taxon>
    </lineage>
</organism>
<dbReference type="PANTHER" id="PTHR10900:SF77">
    <property type="entry name" value="FI19380P1"/>
    <property type="match status" value="1"/>
</dbReference>
<dbReference type="Proteomes" id="UP000654370">
    <property type="component" value="Unassembled WGS sequence"/>
</dbReference>
<dbReference type="PANTHER" id="PTHR10900">
    <property type="entry name" value="PERIOSTIN-RELATED"/>
    <property type="match status" value="1"/>
</dbReference>
<dbReference type="SMART" id="SM00554">
    <property type="entry name" value="FAS1"/>
    <property type="match status" value="2"/>
</dbReference>
<sequence length="423" mass="45993">MRLKLLITIALASAVAGQNQTILQQILANPQGSTKLVTILNNLGPDSSVIQNLNSTNGNYTVFVPSDNAFQHASPSMINQTYGNFENVLLYHVVDQRINTTTNVTDIPLFVGTMLTNKSVNRYEDGRGLPIGLANSGQSSQSTPQKRETILDVDNQDQLTKRQTTTNNPQVQVGYADGQTANIQRANIPASNGIIHYIDQVMMPPTSPVDTLQTQQFLSTNYHNVVGLNFNDTLGAANAVSENQFTFVNTFGINRTFSFQVTIFAPTDEAWENANITQYSNDTIAKILRNHVVDGVYFTSNITNSSTLTTFDKGELTFTNVSGTVNSNESTTTTAAQRPNKLTNHMFDENTNYHYMIDNASIVDANLLTDNGVIHAIDQVLIPEEVAQENNGNSGSGSSSDANITSPSLIALFIAVSISSLII</sequence>
<dbReference type="OrthoDB" id="286301at2759"/>
<dbReference type="EMBL" id="JAEPQZ010000016">
    <property type="protein sequence ID" value="KAG2172725.1"/>
    <property type="molecule type" value="Genomic_DNA"/>
</dbReference>
<dbReference type="InterPro" id="IPR050904">
    <property type="entry name" value="Adhesion/Biosynth-related"/>
</dbReference>
<evidence type="ECO:0000313" key="3">
    <source>
        <dbReference type="EMBL" id="KAG2172725.1"/>
    </source>
</evidence>
<accession>A0A8H7PF26</accession>
<keyword evidence="1" id="KW-0732">Signal</keyword>
<feature type="signal peptide" evidence="1">
    <location>
        <begin position="1"/>
        <end position="17"/>
    </location>
</feature>
<feature type="domain" description="FAS1" evidence="2">
    <location>
        <begin position="20"/>
        <end position="202"/>
    </location>
</feature>
<dbReference type="Gene3D" id="2.30.180.10">
    <property type="entry name" value="FAS1 domain"/>
    <property type="match status" value="2"/>
</dbReference>
<reference evidence="3" key="1">
    <citation type="submission" date="2020-12" db="EMBL/GenBank/DDBJ databases">
        <title>Metabolic potential, ecology and presence of endohyphal bacteria is reflected in genomic diversity of Mucoromycotina.</title>
        <authorList>
            <person name="Muszewska A."/>
            <person name="Okrasinska A."/>
            <person name="Steczkiewicz K."/>
            <person name="Drgas O."/>
            <person name="Orlowska M."/>
            <person name="Perlinska-Lenart U."/>
            <person name="Aleksandrzak-Piekarczyk T."/>
            <person name="Szatraj K."/>
            <person name="Zielenkiewicz U."/>
            <person name="Pilsyk S."/>
            <person name="Malc E."/>
            <person name="Mieczkowski P."/>
            <person name="Kruszewska J.S."/>
            <person name="Biernat P."/>
            <person name="Pawlowska J."/>
        </authorList>
    </citation>
    <scope>NUCLEOTIDE SEQUENCE</scope>
    <source>
        <strain evidence="3">WA0000067209</strain>
    </source>
</reference>
<feature type="domain" description="FAS1" evidence="2">
    <location>
        <begin position="205"/>
        <end position="381"/>
    </location>
</feature>